<name>A0A6A7AV55_9PLEO</name>
<reference evidence="2" key="1">
    <citation type="submission" date="2020-01" db="EMBL/GenBank/DDBJ databases">
        <authorList>
            <consortium name="DOE Joint Genome Institute"/>
            <person name="Haridas S."/>
            <person name="Albert R."/>
            <person name="Binder M."/>
            <person name="Bloem J."/>
            <person name="Labutti K."/>
            <person name="Salamov A."/>
            <person name="Andreopoulos B."/>
            <person name="Baker S.E."/>
            <person name="Barry K."/>
            <person name="Bills G."/>
            <person name="Bluhm B.H."/>
            <person name="Cannon C."/>
            <person name="Castanera R."/>
            <person name="Culley D.E."/>
            <person name="Daum C."/>
            <person name="Ezra D."/>
            <person name="Gonzalez J.B."/>
            <person name="Henrissat B."/>
            <person name="Kuo A."/>
            <person name="Liang C."/>
            <person name="Lipzen A."/>
            <person name="Lutzoni F."/>
            <person name="Magnuson J."/>
            <person name="Mondo S."/>
            <person name="Nolan M."/>
            <person name="Ohm R."/>
            <person name="Pangilinan J."/>
            <person name="Park H.-J."/>
            <person name="Ramirez L."/>
            <person name="Alfaro M."/>
            <person name="Sun H."/>
            <person name="Tritt A."/>
            <person name="Yoshinaga Y."/>
            <person name="Zwiers L.-H."/>
            <person name="Turgeon B.G."/>
            <person name="Goodwin S.B."/>
            <person name="Spatafora J.W."/>
            <person name="Crous P.W."/>
            <person name="Grigoriev I.V."/>
        </authorList>
    </citation>
    <scope>NUCLEOTIDE SEQUENCE</scope>
    <source>
        <strain evidence="2">IPT5</strain>
    </source>
</reference>
<dbReference type="AlphaFoldDB" id="A0A6A7AV55"/>
<proteinExistence type="predicted"/>
<feature type="region of interest" description="Disordered" evidence="1">
    <location>
        <begin position="67"/>
        <end position="96"/>
    </location>
</feature>
<evidence type="ECO:0000313" key="2">
    <source>
        <dbReference type="EMBL" id="KAF2846952.1"/>
    </source>
</evidence>
<sequence>MGHHSTTCHMLPVTLKQPPPHQHQGHMNNHSNALLILAKAAVPSCTALYPWCSASALLPTLSCAPAQGDPSVQDGSRRRPPMSQTLSPRPPVLSRLPSLSVRPAREVALHGAAFSSPPRPVPSCMACIVSARLLCWLQTYCVSQPEVQAQESKHARTT</sequence>
<keyword evidence="3" id="KW-1185">Reference proteome</keyword>
<dbReference type="Proteomes" id="UP000799423">
    <property type="component" value="Unassembled WGS sequence"/>
</dbReference>
<accession>A0A6A7AV55</accession>
<dbReference type="EMBL" id="MU006330">
    <property type="protein sequence ID" value="KAF2846952.1"/>
    <property type="molecule type" value="Genomic_DNA"/>
</dbReference>
<feature type="region of interest" description="Disordered" evidence="1">
    <location>
        <begin position="1"/>
        <end position="27"/>
    </location>
</feature>
<gene>
    <name evidence="2" type="ORF">T440DRAFT_218797</name>
</gene>
<evidence type="ECO:0000256" key="1">
    <source>
        <dbReference type="SAM" id="MobiDB-lite"/>
    </source>
</evidence>
<evidence type="ECO:0000313" key="3">
    <source>
        <dbReference type="Proteomes" id="UP000799423"/>
    </source>
</evidence>
<protein>
    <submittedName>
        <fullName evidence="2">Uncharacterized protein</fullName>
    </submittedName>
</protein>
<organism evidence="2 3">
    <name type="scientific">Plenodomus tracheiphilus IPT5</name>
    <dbReference type="NCBI Taxonomy" id="1408161"/>
    <lineage>
        <taxon>Eukaryota</taxon>
        <taxon>Fungi</taxon>
        <taxon>Dikarya</taxon>
        <taxon>Ascomycota</taxon>
        <taxon>Pezizomycotina</taxon>
        <taxon>Dothideomycetes</taxon>
        <taxon>Pleosporomycetidae</taxon>
        <taxon>Pleosporales</taxon>
        <taxon>Pleosporineae</taxon>
        <taxon>Leptosphaeriaceae</taxon>
        <taxon>Plenodomus</taxon>
    </lineage>
</organism>